<dbReference type="Proteomes" id="UP000269199">
    <property type="component" value="Chromosome"/>
</dbReference>
<protein>
    <submittedName>
        <fullName evidence="2">Hydroxyethylthiazole kinase</fullName>
    </submittedName>
</protein>
<dbReference type="PROSITE" id="PS50222">
    <property type="entry name" value="EF_HAND_2"/>
    <property type="match status" value="1"/>
</dbReference>
<dbReference type="InterPro" id="IPR018247">
    <property type="entry name" value="EF_Hand_1_Ca_BS"/>
</dbReference>
<evidence type="ECO:0000313" key="3">
    <source>
        <dbReference type="Proteomes" id="UP000269199"/>
    </source>
</evidence>
<keyword evidence="2" id="KW-0808">Transferase</keyword>
<dbReference type="SUPFAM" id="SSF53955">
    <property type="entry name" value="Lysozyme-like"/>
    <property type="match status" value="1"/>
</dbReference>
<evidence type="ECO:0000259" key="1">
    <source>
        <dbReference type="PROSITE" id="PS50222"/>
    </source>
</evidence>
<dbReference type="AlphaFoldDB" id="A0AAD0XE04"/>
<dbReference type="PROSITE" id="PS00018">
    <property type="entry name" value="EF_HAND_1"/>
    <property type="match status" value="1"/>
</dbReference>
<dbReference type="SUPFAM" id="SSF51261">
    <property type="entry name" value="Duplicated hybrid motif"/>
    <property type="match status" value="1"/>
</dbReference>
<dbReference type="CDD" id="cd12797">
    <property type="entry name" value="M23_peptidase"/>
    <property type="match status" value="1"/>
</dbReference>
<accession>A0AAD0XE04</accession>
<dbReference type="Gene3D" id="1.10.530.10">
    <property type="match status" value="1"/>
</dbReference>
<evidence type="ECO:0000313" key="2">
    <source>
        <dbReference type="EMBL" id="AYR22476.1"/>
    </source>
</evidence>
<dbReference type="GO" id="GO:0016301">
    <property type="term" value="F:kinase activity"/>
    <property type="evidence" value="ECO:0007669"/>
    <property type="project" value="UniProtKB-KW"/>
</dbReference>
<dbReference type="EMBL" id="CP024996">
    <property type="protein sequence ID" value="AYR22476.1"/>
    <property type="molecule type" value="Genomic_DNA"/>
</dbReference>
<dbReference type="InterPro" id="IPR002048">
    <property type="entry name" value="EF_hand_dom"/>
</dbReference>
<name>A0AAD0XE04_9BURK</name>
<proteinExistence type="predicted"/>
<organism evidence="2 3">
    <name type="scientific">Herbaspirillum rubrisubalbicans</name>
    <dbReference type="NCBI Taxonomy" id="80842"/>
    <lineage>
        <taxon>Bacteria</taxon>
        <taxon>Pseudomonadati</taxon>
        <taxon>Pseudomonadota</taxon>
        <taxon>Betaproteobacteria</taxon>
        <taxon>Burkholderiales</taxon>
        <taxon>Oxalobacteraceae</taxon>
        <taxon>Herbaspirillum</taxon>
    </lineage>
</organism>
<gene>
    <name evidence="2" type="ORF">RC54_01000</name>
</gene>
<dbReference type="RefSeq" id="WP_061790731.1">
    <property type="nucleotide sequence ID" value="NZ_CP024996.1"/>
</dbReference>
<dbReference type="InterPro" id="IPR023346">
    <property type="entry name" value="Lysozyme-like_dom_sf"/>
</dbReference>
<dbReference type="GO" id="GO:0005509">
    <property type="term" value="F:calcium ion binding"/>
    <property type="evidence" value="ECO:0007669"/>
    <property type="project" value="InterPro"/>
</dbReference>
<keyword evidence="2" id="KW-0418">Kinase</keyword>
<dbReference type="Gene3D" id="2.70.70.10">
    <property type="entry name" value="Glucose Permease (Domain IIA)"/>
    <property type="match status" value="1"/>
</dbReference>
<dbReference type="InterPro" id="IPR011055">
    <property type="entry name" value="Dup_hybrid_motif"/>
</dbReference>
<feature type="domain" description="EF-hand" evidence="1">
    <location>
        <begin position="374"/>
        <end position="397"/>
    </location>
</feature>
<sequence length="756" mass="84972">MLLSPPFLPPRSNDLSDAAWLNTLLPDPAAGTGLFPISRDLNWHGGLHVEAPPHANGTEWVHAIADGTIIFSRSATRKNDDTEHPLNYLGWTDDGCIVIRHETDIGEGTAATGIVFYSLYMHLSQIEAALKPGKRIYRKDLLGIAGQSHNSSRKLIHFEIVCDDDNLKKLIGRSDDKLDLSRDGRTDALFGEMYFLLPAGTRLYAKEPPRHQSAPEGETLQVTKEVLIVGLRYAEGDGAPAQRGDLLITTYRPDGERIGLPIRLPEAEYLLYASANKISLAYPEGKRPAPSAVYELLRFGRIVGPDPLLPSDVPHWREIALAGGKAWVNLNGADIRKYSDADFPPWQHWHLVREEENSRSVDSRCSAKSVSRWLDLDGDGKVTEQEVLKALDDQTARERLSRLICRVESEWDASRLDARWSWLTRSENGVPARLNADGFEKFKKHAKALCIDHKEVLMAKWRFNPREFLLIFRRNGWMSLKEMAQIIPTKSSVAMLAGVDWKKAIKRLEQGAMDEDGGSMPAHLHPQWQILSRKYQLSSSPVRVATFFSQVMVESDLLKAVVEYGNDRHFRTMYEVITEQECAEDYLNPKSVAKRLDLIVNRKTKAKYSLEEYKSIRPDQVKEKAARLGNTQAGDGPRFKGRGIIQLTGRSNYADYGIYRGKDFTSDGREKLLASNAFEAVDSALKFWVSREYKKLNINRYADGDSPASFRLATIAVNGGTTHFPARQAALAYLLLILGDVKIPSAMRNSIQRPPE</sequence>
<reference evidence="2 3" key="1">
    <citation type="submission" date="2017-11" db="EMBL/GenBank/DDBJ databases">
        <title>Complete genome sequence of Herbaspirillum rubrisubalbicans DSM 11543.</title>
        <authorList>
            <person name="Chen M."/>
            <person name="An Q."/>
        </authorList>
    </citation>
    <scope>NUCLEOTIDE SEQUENCE [LARGE SCALE GENOMIC DNA]</scope>
    <source>
        <strain evidence="2 3">DSM 11543</strain>
    </source>
</reference>